<proteinExistence type="predicted"/>
<dbReference type="STRING" id="317655.Sala_1307"/>
<organism evidence="2 3">
    <name type="scientific">Sphingopyxis alaskensis (strain DSM 13593 / LMG 18877 / RB2256)</name>
    <name type="common">Sphingomonas alaskensis</name>
    <dbReference type="NCBI Taxonomy" id="317655"/>
    <lineage>
        <taxon>Bacteria</taxon>
        <taxon>Pseudomonadati</taxon>
        <taxon>Pseudomonadota</taxon>
        <taxon>Alphaproteobacteria</taxon>
        <taxon>Sphingomonadales</taxon>
        <taxon>Sphingomonadaceae</taxon>
        <taxon>Sphingopyxis</taxon>
    </lineage>
</organism>
<reference evidence="2 3" key="1">
    <citation type="journal article" date="2009" name="Proc. Natl. Acad. Sci. U.S.A.">
        <title>The genomic basis of trophic strategy in marine bacteria.</title>
        <authorList>
            <person name="Lauro F.M."/>
            <person name="McDougald D."/>
            <person name="Thomas T."/>
            <person name="Williams T.J."/>
            <person name="Egan S."/>
            <person name="Rice S."/>
            <person name="DeMaere M.Z."/>
            <person name="Ting L."/>
            <person name="Ertan H."/>
            <person name="Johnson J."/>
            <person name="Ferriera S."/>
            <person name="Lapidus A."/>
            <person name="Anderson I."/>
            <person name="Kyrpides N."/>
            <person name="Munk A.C."/>
            <person name="Detter C."/>
            <person name="Han C.S."/>
            <person name="Brown M.V."/>
            <person name="Robb F.T."/>
            <person name="Kjelleberg S."/>
            <person name="Cavicchioli R."/>
        </authorList>
    </citation>
    <scope>NUCLEOTIDE SEQUENCE [LARGE SCALE GENOMIC DNA]</scope>
    <source>
        <strain evidence="3">DSM 13593 / LMG 18877 / RB2256</strain>
    </source>
</reference>
<feature type="transmembrane region" description="Helical" evidence="1">
    <location>
        <begin position="47"/>
        <end position="68"/>
    </location>
</feature>
<evidence type="ECO:0000313" key="3">
    <source>
        <dbReference type="Proteomes" id="UP000006578"/>
    </source>
</evidence>
<keyword evidence="3" id="KW-1185">Reference proteome</keyword>
<sequence>MSVGLRCVRFVDWDVANMRGGMTTLLATIPPLLAVLIFGPPDGLKSIEFWGACVLAAGIFVFMTWRMIRHEIDEFQRLKAMDENSVRTSRNGR</sequence>
<dbReference type="EMBL" id="CP000356">
    <property type="protein sequence ID" value="ABF53021.1"/>
    <property type="molecule type" value="Genomic_DNA"/>
</dbReference>
<dbReference type="HOGENOM" id="CLU_2398048_0_0_5"/>
<keyword evidence="1" id="KW-0472">Membrane</keyword>
<feature type="transmembrane region" description="Helical" evidence="1">
    <location>
        <begin position="21"/>
        <end position="41"/>
    </location>
</feature>
<protein>
    <submittedName>
        <fullName evidence="2">Uncharacterized protein</fullName>
    </submittedName>
</protein>
<dbReference type="AlphaFoldDB" id="Q1GTK1"/>
<name>Q1GTK1_SPHAL</name>
<accession>Q1GTK1</accession>
<gene>
    <name evidence="2" type="ordered locus">Sala_1307</name>
</gene>
<evidence type="ECO:0000313" key="2">
    <source>
        <dbReference type="EMBL" id="ABF53021.1"/>
    </source>
</evidence>
<evidence type="ECO:0000256" key="1">
    <source>
        <dbReference type="SAM" id="Phobius"/>
    </source>
</evidence>
<dbReference type="Proteomes" id="UP000006578">
    <property type="component" value="Chromosome"/>
</dbReference>
<keyword evidence="1" id="KW-0812">Transmembrane</keyword>
<keyword evidence="1" id="KW-1133">Transmembrane helix</keyword>
<dbReference type="KEGG" id="sal:Sala_1307"/>